<dbReference type="InterPro" id="IPR052342">
    <property type="entry name" value="MCH/BMMD"/>
</dbReference>
<gene>
    <name evidence="1" type="ORF">FJAP1339_LOCUS6432</name>
</gene>
<dbReference type="EMBL" id="HBHR01013096">
    <property type="protein sequence ID" value="CAD9864396.1"/>
    <property type="molecule type" value="Transcribed_RNA"/>
</dbReference>
<proteinExistence type="predicted"/>
<accession>A0A7S2UZD2</accession>
<name>A0A7S2UZD2_9STRA</name>
<sequence>MALFCLRSRSTPFVGNVYRFMCGSSPRHFSKAPEFVHIQGDNTDGSEFVEGEVLDQLARLEYIRPGEKLDIPYEITVSHSMQDFWQSAFYSYDRVNTSTPFARALGFQDQVLPYSLMLMLTGSMSHIDEAKSHVAWNKSRYHWPGFAGDTFRKNVRVLSLRHTSDQKNTLFTFLCKLENQRGQLVFSSEKTLMFPFLVPPSDVVFERRPQDRSLQDHFVQRAETLEALGNQSLRKLRPGQLILHTMCRPLTQTQTMQLASLMRLTHERHFNRNIFKQDEILVPGGCIMGLMMSATSRDLHEILHEEVQSAALMNPLRPGDMMGAISYIKSVDENLSGDLEVLHIKTLGIKNMDPHRALIGKKLPVSLFQDTLLPKEIEKICSDHCPELSHKIVVQAEREIMRQAPKREVFLL</sequence>
<dbReference type="PANTHER" id="PTHR43664:SF1">
    <property type="entry name" value="BETA-METHYLMALYL-COA DEHYDRATASE"/>
    <property type="match status" value="1"/>
</dbReference>
<dbReference type="InterPro" id="IPR029069">
    <property type="entry name" value="HotDog_dom_sf"/>
</dbReference>
<dbReference type="AlphaFoldDB" id="A0A7S2UZD2"/>
<evidence type="ECO:0000313" key="1">
    <source>
        <dbReference type="EMBL" id="CAD9864396.1"/>
    </source>
</evidence>
<dbReference type="PANTHER" id="PTHR43664">
    <property type="entry name" value="MONOAMINE OXIDASE-RELATED"/>
    <property type="match status" value="1"/>
</dbReference>
<reference evidence="1" key="1">
    <citation type="submission" date="2021-01" db="EMBL/GenBank/DDBJ databases">
        <authorList>
            <person name="Corre E."/>
            <person name="Pelletier E."/>
            <person name="Niang G."/>
            <person name="Scheremetjew M."/>
            <person name="Finn R."/>
            <person name="Kale V."/>
            <person name="Holt S."/>
            <person name="Cochrane G."/>
            <person name="Meng A."/>
            <person name="Brown T."/>
            <person name="Cohen L."/>
        </authorList>
    </citation>
    <scope>NUCLEOTIDE SEQUENCE</scope>
    <source>
        <strain evidence="1">CCMP1661</strain>
    </source>
</reference>
<dbReference type="Gene3D" id="3.10.129.10">
    <property type="entry name" value="Hotdog Thioesterase"/>
    <property type="match status" value="1"/>
</dbReference>
<protein>
    <recommendedName>
        <fullName evidence="2">MaoC-like domain-containing protein</fullName>
    </recommendedName>
</protein>
<organism evidence="1">
    <name type="scientific">Fibrocapsa japonica</name>
    <dbReference type="NCBI Taxonomy" id="94617"/>
    <lineage>
        <taxon>Eukaryota</taxon>
        <taxon>Sar</taxon>
        <taxon>Stramenopiles</taxon>
        <taxon>Ochrophyta</taxon>
        <taxon>Raphidophyceae</taxon>
        <taxon>Chattonellales</taxon>
        <taxon>Chattonellaceae</taxon>
        <taxon>Fibrocapsa</taxon>
    </lineage>
</organism>
<dbReference type="SUPFAM" id="SSF54637">
    <property type="entry name" value="Thioesterase/thiol ester dehydrase-isomerase"/>
    <property type="match status" value="2"/>
</dbReference>
<evidence type="ECO:0008006" key="2">
    <source>
        <dbReference type="Google" id="ProtNLM"/>
    </source>
</evidence>